<dbReference type="Pfam" id="PF06629">
    <property type="entry name" value="MipA"/>
    <property type="match status" value="1"/>
</dbReference>
<evidence type="ECO:0008006" key="5">
    <source>
        <dbReference type="Google" id="ProtNLM"/>
    </source>
</evidence>
<keyword evidence="2" id="KW-0732">Signal</keyword>
<evidence type="ECO:0000313" key="4">
    <source>
        <dbReference type="Proteomes" id="UP000838672"/>
    </source>
</evidence>
<protein>
    <recommendedName>
        <fullName evidence="5">MltA-interacting MipA family protein</fullName>
    </recommendedName>
</protein>
<evidence type="ECO:0000256" key="1">
    <source>
        <dbReference type="SAM" id="MobiDB-lite"/>
    </source>
</evidence>
<evidence type="ECO:0000313" key="3">
    <source>
        <dbReference type="EMBL" id="CAH0535244.1"/>
    </source>
</evidence>
<dbReference type="Proteomes" id="UP000838672">
    <property type="component" value="Unassembled WGS sequence"/>
</dbReference>
<feature type="signal peptide" evidence="2">
    <location>
        <begin position="1"/>
        <end position="27"/>
    </location>
</feature>
<comment type="caution">
    <text evidence="3">The sequence shown here is derived from an EMBL/GenBank/DDBJ whole genome shotgun (WGS) entry which is preliminary data.</text>
</comment>
<evidence type="ECO:0000256" key="2">
    <source>
        <dbReference type="SAM" id="SignalP"/>
    </source>
</evidence>
<name>A0ABM8ZX64_9VIBR</name>
<feature type="region of interest" description="Disordered" evidence="1">
    <location>
        <begin position="41"/>
        <end position="69"/>
    </location>
</feature>
<proteinExistence type="predicted"/>
<dbReference type="EMBL" id="CAKLDI010000002">
    <property type="protein sequence ID" value="CAH0535244.1"/>
    <property type="molecule type" value="Genomic_DNA"/>
</dbReference>
<accession>A0ABM8ZX64</accession>
<dbReference type="RefSeq" id="WP_237468111.1">
    <property type="nucleotide sequence ID" value="NZ_CAKLDI010000002.1"/>
</dbReference>
<feature type="chain" id="PRO_5046413057" description="MltA-interacting MipA family protein" evidence="2">
    <location>
        <begin position="28"/>
        <end position="496"/>
    </location>
</feature>
<reference evidence="3" key="1">
    <citation type="submission" date="2021-11" db="EMBL/GenBank/DDBJ databases">
        <authorList>
            <person name="Rodrigo-Torres L."/>
            <person name="Arahal R. D."/>
            <person name="Lucena T."/>
        </authorList>
    </citation>
    <scope>NUCLEOTIDE SEQUENCE</scope>
    <source>
        <strain evidence="3">CECT 7929</strain>
    </source>
</reference>
<organism evidence="3 4">
    <name type="scientific">Vibrio stylophorae</name>
    <dbReference type="NCBI Taxonomy" id="659351"/>
    <lineage>
        <taxon>Bacteria</taxon>
        <taxon>Pseudomonadati</taxon>
        <taxon>Pseudomonadota</taxon>
        <taxon>Gammaproteobacteria</taxon>
        <taxon>Vibrionales</taxon>
        <taxon>Vibrionaceae</taxon>
        <taxon>Vibrio</taxon>
    </lineage>
</organism>
<dbReference type="InterPro" id="IPR010583">
    <property type="entry name" value="MipA"/>
</dbReference>
<gene>
    <name evidence="3" type="ORF">VST7929_02887</name>
</gene>
<keyword evidence="4" id="KW-1185">Reference proteome</keyword>
<sequence length="496" mass="56397">MTFNRRSLPFCCLTTLLFFIYSLPAFSQTHITQDAIDQAHTEPQNAPDTNRQPSQSTETAPTSVTAPENTLPFSGSRWSAASEEQNWGIALLYRQATVPYADHIVPAGSEMESRVSTMLPVLFYQGEYGYIDGTEGGLHLWQHDQWQLNAKLQFHFFDLPADMQNAWGGDSSDLGLSLNYQLNDTYNLYGELMSAKAWRWHSELGVTGQWQGEGWLLQPTAALRYNSARHNDHFYGLNQTDVGAGVDLKMGIDGRIHLYSNLYLLGALHGTYFSDAIRHADTMDSNWQTEAFVGFGFFNTPEHHRRTGRQLTTRPYIRLAQGLATPSNIGDIYTGGYERDPHNNTMTSLFYGQPLTDTLFGLPIDIYLTPGLVWHWQSEVQRNTAEAVLAIKAYYTVNWPTKWRFGVAEGMSYVENITHIEAKEMEEKGYKASHLLNYLDLSIDINIGDLFNAPSYDQLWFGYSLHHRSAIFESASQYNRIKGGSNYNTLYLQWDF</sequence>